<dbReference type="PROSITE" id="PS51910">
    <property type="entry name" value="GH18_2"/>
    <property type="match status" value="1"/>
</dbReference>
<dbReference type="AlphaFoldDB" id="A0A4U1FBB1"/>
<dbReference type="SUPFAM" id="SSF54556">
    <property type="entry name" value="Chitinase insertion domain"/>
    <property type="match status" value="1"/>
</dbReference>
<name>A0A4U1FBB1_MONMO</name>
<feature type="non-terminal residue" evidence="2">
    <location>
        <position position="1"/>
    </location>
</feature>
<accession>A0A4U1FBB1</accession>
<dbReference type="EMBL" id="RWIC01000237">
    <property type="protein sequence ID" value="TKC46932.1"/>
    <property type="molecule type" value="Genomic_DNA"/>
</dbReference>
<reference evidence="3" key="1">
    <citation type="journal article" date="2019" name="IScience">
        <title>Narwhal Genome Reveals Long-Term Low Genetic Diversity despite Current Large Abundance Size.</title>
        <authorList>
            <person name="Westbury M.V."/>
            <person name="Petersen B."/>
            <person name="Garde E."/>
            <person name="Heide-Jorgensen M.P."/>
            <person name="Lorenzen E.D."/>
        </authorList>
    </citation>
    <scope>NUCLEOTIDE SEQUENCE [LARGE SCALE GENOMIC DNA]</scope>
</reference>
<dbReference type="InterPro" id="IPR050314">
    <property type="entry name" value="Glycosyl_Hydrlase_18"/>
</dbReference>
<dbReference type="PANTHER" id="PTHR11177">
    <property type="entry name" value="CHITINASE"/>
    <property type="match status" value="1"/>
</dbReference>
<dbReference type="PANTHER" id="PTHR11177:SF388">
    <property type="entry name" value="CHITINASE"/>
    <property type="match status" value="1"/>
</dbReference>
<dbReference type="InterPro" id="IPR017853">
    <property type="entry name" value="GH"/>
</dbReference>
<protein>
    <recommendedName>
        <fullName evidence="1">GH18 domain-containing protein</fullName>
    </recommendedName>
</protein>
<dbReference type="GO" id="GO:0008061">
    <property type="term" value="F:chitin binding"/>
    <property type="evidence" value="ECO:0007669"/>
    <property type="project" value="TreeGrafter"/>
</dbReference>
<dbReference type="Gene3D" id="3.10.50.10">
    <property type="match status" value="1"/>
</dbReference>
<evidence type="ECO:0000313" key="2">
    <source>
        <dbReference type="EMBL" id="TKC46932.1"/>
    </source>
</evidence>
<comment type="caution">
    <text evidence="2">The sequence shown here is derived from an EMBL/GenBank/DDBJ whole genome shotgun (WGS) entry which is preliminary data.</text>
</comment>
<evidence type="ECO:0000259" key="1">
    <source>
        <dbReference type="PROSITE" id="PS51910"/>
    </source>
</evidence>
<dbReference type="InterPro" id="IPR001223">
    <property type="entry name" value="Glyco_hydro18_cat"/>
</dbReference>
<dbReference type="GO" id="GO:0005576">
    <property type="term" value="C:extracellular region"/>
    <property type="evidence" value="ECO:0007669"/>
    <property type="project" value="TreeGrafter"/>
</dbReference>
<dbReference type="SUPFAM" id="SSF51445">
    <property type="entry name" value="(Trans)glycosidases"/>
    <property type="match status" value="1"/>
</dbReference>
<dbReference type="Pfam" id="PF00704">
    <property type="entry name" value="Glyco_hydro_18"/>
    <property type="match status" value="1"/>
</dbReference>
<dbReference type="InterPro" id="IPR029070">
    <property type="entry name" value="Chitinase_insertion_sf"/>
</dbReference>
<dbReference type="GO" id="GO:0004568">
    <property type="term" value="F:chitinase activity"/>
    <property type="evidence" value="ECO:0007669"/>
    <property type="project" value="TreeGrafter"/>
</dbReference>
<feature type="domain" description="GH18" evidence="1">
    <location>
        <begin position="1"/>
        <end position="160"/>
    </location>
</feature>
<dbReference type="Proteomes" id="UP000308365">
    <property type="component" value="Unassembled WGS sequence"/>
</dbReference>
<evidence type="ECO:0000313" key="3">
    <source>
        <dbReference type="Proteomes" id="UP000308365"/>
    </source>
</evidence>
<gene>
    <name evidence="2" type="ORF">EI555_012011</name>
</gene>
<sequence length="160" mass="18027">EMLQAFEEEAKETGYPRLLITAAVSAGKGTIDTGYEIAEVGKLLDPISVMTYDFHGVWGTYTGHNVFLHEYAVKPWRDSGVPSEKLIMGFPTYGRTFRLSTSDISVCAQSLEQGHLVLTQICIFLNKATNAWTEDQKVLYAYKNTEWFGYDNIESYGYKA</sequence>
<dbReference type="GO" id="GO:0005975">
    <property type="term" value="P:carbohydrate metabolic process"/>
    <property type="evidence" value="ECO:0007669"/>
    <property type="project" value="InterPro"/>
</dbReference>
<organism evidence="2 3">
    <name type="scientific">Monodon monoceros</name>
    <name type="common">Narwhal</name>
    <name type="synonym">Ceratodon monodon</name>
    <dbReference type="NCBI Taxonomy" id="40151"/>
    <lineage>
        <taxon>Eukaryota</taxon>
        <taxon>Metazoa</taxon>
        <taxon>Chordata</taxon>
        <taxon>Craniata</taxon>
        <taxon>Vertebrata</taxon>
        <taxon>Euteleostomi</taxon>
        <taxon>Mammalia</taxon>
        <taxon>Eutheria</taxon>
        <taxon>Laurasiatheria</taxon>
        <taxon>Artiodactyla</taxon>
        <taxon>Whippomorpha</taxon>
        <taxon>Cetacea</taxon>
        <taxon>Odontoceti</taxon>
        <taxon>Monodontidae</taxon>
        <taxon>Monodon</taxon>
    </lineage>
</organism>
<proteinExistence type="predicted"/>
<dbReference type="GO" id="GO:0006032">
    <property type="term" value="P:chitin catabolic process"/>
    <property type="evidence" value="ECO:0007669"/>
    <property type="project" value="TreeGrafter"/>
</dbReference>
<dbReference type="Gene3D" id="3.20.20.80">
    <property type="entry name" value="Glycosidases"/>
    <property type="match status" value="1"/>
</dbReference>